<feature type="compositionally biased region" description="Low complexity" evidence="1">
    <location>
        <begin position="70"/>
        <end position="84"/>
    </location>
</feature>
<protein>
    <submittedName>
        <fullName evidence="2">Uncharacterized protein</fullName>
    </submittedName>
</protein>
<reference evidence="2 3" key="1">
    <citation type="submission" date="2019-11" db="EMBL/GenBank/DDBJ databases">
        <title>Whole genome sequence of Oryza granulata.</title>
        <authorList>
            <person name="Li W."/>
        </authorList>
    </citation>
    <scope>NUCLEOTIDE SEQUENCE [LARGE SCALE GENOMIC DNA]</scope>
    <source>
        <strain evidence="3">cv. Menghai</strain>
        <tissue evidence="2">Leaf</tissue>
    </source>
</reference>
<proteinExistence type="predicted"/>
<feature type="region of interest" description="Disordered" evidence="1">
    <location>
        <begin position="22"/>
        <end position="97"/>
    </location>
</feature>
<evidence type="ECO:0000313" key="2">
    <source>
        <dbReference type="EMBL" id="KAF0897752.1"/>
    </source>
</evidence>
<dbReference type="Proteomes" id="UP000479710">
    <property type="component" value="Unassembled WGS sequence"/>
</dbReference>
<organism evidence="2 3">
    <name type="scientific">Oryza meyeriana var. granulata</name>
    <dbReference type="NCBI Taxonomy" id="110450"/>
    <lineage>
        <taxon>Eukaryota</taxon>
        <taxon>Viridiplantae</taxon>
        <taxon>Streptophyta</taxon>
        <taxon>Embryophyta</taxon>
        <taxon>Tracheophyta</taxon>
        <taxon>Spermatophyta</taxon>
        <taxon>Magnoliopsida</taxon>
        <taxon>Liliopsida</taxon>
        <taxon>Poales</taxon>
        <taxon>Poaceae</taxon>
        <taxon>BOP clade</taxon>
        <taxon>Oryzoideae</taxon>
        <taxon>Oryzeae</taxon>
        <taxon>Oryzinae</taxon>
        <taxon>Oryza</taxon>
        <taxon>Oryza meyeriana</taxon>
    </lineage>
</organism>
<feature type="compositionally biased region" description="Basic and acidic residues" evidence="1">
    <location>
        <begin position="30"/>
        <end position="42"/>
    </location>
</feature>
<sequence>MVTTTFLFPSGEKLCIALPASRKTASGEEAVAKGPRDEDGRRAHVWRFGGRGQDMPAREGGAGGEGSPLRAPARQRPVARAEPPMEMARRTKGAVSSVDPTVRIDLMVNIATSSRHVDGDSCNNGDYNFKD</sequence>
<evidence type="ECO:0000313" key="3">
    <source>
        <dbReference type="Proteomes" id="UP000479710"/>
    </source>
</evidence>
<keyword evidence="3" id="KW-1185">Reference proteome</keyword>
<comment type="caution">
    <text evidence="2">The sequence shown here is derived from an EMBL/GenBank/DDBJ whole genome shotgun (WGS) entry which is preliminary data.</text>
</comment>
<evidence type="ECO:0000256" key="1">
    <source>
        <dbReference type="SAM" id="MobiDB-lite"/>
    </source>
</evidence>
<name>A0A6G1CC63_9ORYZ</name>
<dbReference type="AlphaFoldDB" id="A0A6G1CC63"/>
<gene>
    <name evidence="2" type="ORF">E2562_000464</name>
</gene>
<accession>A0A6G1CC63</accession>
<dbReference type="EMBL" id="SPHZ02000009">
    <property type="protein sequence ID" value="KAF0897752.1"/>
    <property type="molecule type" value="Genomic_DNA"/>
</dbReference>